<dbReference type="InParanoid" id="A0A2K1IM68"/>
<dbReference type="Gramene" id="Pp3c22_3860V3.1">
    <property type="protein sequence ID" value="Pp3c22_3860V3.1"/>
    <property type="gene ID" value="Pp3c22_3860"/>
</dbReference>
<reference evidence="2" key="3">
    <citation type="submission" date="2020-12" db="UniProtKB">
        <authorList>
            <consortium name="EnsemblPlants"/>
        </authorList>
    </citation>
    <scope>IDENTIFICATION</scope>
</reference>
<reference evidence="1 3" key="1">
    <citation type="journal article" date="2008" name="Science">
        <title>The Physcomitrella genome reveals evolutionary insights into the conquest of land by plants.</title>
        <authorList>
            <person name="Rensing S."/>
            <person name="Lang D."/>
            <person name="Zimmer A."/>
            <person name="Terry A."/>
            <person name="Salamov A."/>
            <person name="Shapiro H."/>
            <person name="Nishiyama T."/>
            <person name="Perroud P.-F."/>
            <person name="Lindquist E."/>
            <person name="Kamisugi Y."/>
            <person name="Tanahashi T."/>
            <person name="Sakakibara K."/>
            <person name="Fujita T."/>
            <person name="Oishi K."/>
            <person name="Shin-I T."/>
            <person name="Kuroki Y."/>
            <person name="Toyoda A."/>
            <person name="Suzuki Y."/>
            <person name="Hashimoto A."/>
            <person name="Yamaguchi K."/>
            <person name="Sugano A."/>
            <person name="Kohara Y."/>
            <person name="Fujiyama A."/>
            <person name="Anterola A."/>
            <person name="Aoki S."/>
            <person name="Ashton N."/>
            <person name="Barbazuk W.B."/>
            <person name="Barker E."/>
            <person name="Bennetzen J."/>
            <person name="Bezanilla M."/>
            <person name="Blankenship R."/>
            <person name="Cho S.H."/>
            <person name="Dutcher S."/>
            <person name="Estelle M."/>
            <person name="Fawcett J.A."/>
            <person name="Gundlach H."/>
            <person name="Hanada K."/>
            <person name="Heyl A."/>
            <person name="Hicks K.A."/>
            <person name="Hugh J."/>
            <person name="Lohr M."/>
            <person name="Mayer K."/>
            <person name="Melkozernov A."/>
            <person name="Murata T."/>
            <person name="Nelson D."/>
            <person name="Pils B."/>
            <person name="Prigge M."/>
            <person name="Reiss B."/>
            <person name="Renner T."/>
            <person name="Rombauts S."/>
            <person name="Rushton P."/>
            <person name="Sanderfoot A."/>
            <person name="Schween G."/>
            <person name="Shiu S.-H."/>
            <person name="Stueber K."/>
            <person name="Theodoulou F.L."/>
            <person name="Tu H."/>
            <person name="Van de Peer Y."/>
            <person name="Verrier P.J."/>
            <person name="Waters E."/>
            <person name="Wood A."/>
            <person name="Yang L."/>
            <person name="Cove D."/>
            <person name="Cuming A."/>
            <person name="Hasebe M."/>
            <person name="Lucas S."/>
            <person name="Mishler D.B."/>
            <person name="Reski R."/>
            <person name="Grigoriev I."/>
            <person name="Quatrano R.S."/>
            <person name="Boore J.L."/>
        </authorList>
    </citation>
    <scope>NUCLEOTIDE SEQUENCE [LARGE SCALE GENOMIC DNA]</scope>
    <source>
        <strain evidence="2 3">cv. Gransden 2004</strain>
    </source>
</reference>
<dbReference type="AlphaFoldDB" id="A0A2K1IM68"/>
<dbReference type="Proteomes" id="UP000006727">
    <property type="component" value="Chromosome 22"/>
</dbReference>
<evidence type="ECO:0000313" key="1">
    <source>
        <dbReference type="EMBL" id="PNR30363.1"/>
    </source>
</evidence>
<organism evidence="1">
    <name type="scientific">Physcomitrium patens</name>
    <name type="common">Spreading-leaved earth moss</name>
    <name type="synonym">Physcomitrella patens</name>
    <dbReference type="NCBI Taxonomy" id="3218"/>
    <lineage>
        <taxon>Eukaryota</taxon>
        <taxon>Viridiplantae</taxon>
        <taxon>Streptophyta</taxon>
        <taxon>Embryophyta</taxon>
        <taxon>Bryophyta</taxon>
        <taxon>Bryophytina</taxon>
        <taxon>Bryopsida</taxon>
        <taxon>Funariidae</taxon>
        <taxon>Funariales</taxon>
        <taxon>Funariaceae</taxon>
        <taxon>Physcomitrium</taxon>
    </lineage>
</organism>
<sequence>MIENRVAKSLPNIAISNISCKSFIKILKNILFHDQTKYFEVYLYFIHQKIKDDTIKVEFKTSIEQLIDTLMELTISLRKTKFEDCWSLIIL</sequence>
<protein>
    <submittedName>
        <fullName evidence="1 2">Uncharacterized protein</fullName>
    </submittedName>
</protein>
<accession>A0A2K1IM68</accession>
<evidence type="ECO:0000313" key="2">
    <source>
        <dbReference type="EnsemblPlants" id="Pp3c22_3860V3.1"/>
    </source>
</evidence>
<evidence type="ECO:0000313" key="3">
    <source>
        <dbReference type="Proteomes" id="UP000006727"/>
    </source>
</evidence>
<reference evidence="1 3" key="2">
    <citation type="journal article" date="2018" name="Plant J.">
        <title>The Physcomitrella patens chromosome-scale assembly reveals moss genome structure and evolution.</title>
        <authorList>
            <person name="Lang D."/>
            <person name="Ullrich K.K."/>
            <person name="Murat F."/>
            <person name="Fuchs J."/>
            <person name="Jenkins J."/>
            <person name="Haas F.B."/>
            <person name="Piednoel M."/>
            <person name="Gundlach H."/>
            <person name="Van Bel M."/>
            <person name="Meyberg R."/>
            <person name="Vives C."/>
            <person name="Morata J."/>
            <person name="Symeonidi A."/>
            <person name="Hiss M."/>
            <person name="Muchero W."/>
            <person name="Kamisugi Y."/>
            <person name="Saleh O."/>
            <person name="Blanc G."/>
            <person name="Decker E.L."/>
            <person name="van Gessel N."/>
            <person name="Grimwood J."/>
            <person name="Hayes R.D."/>
            <person name="Graham S.W."/>
            <person name="Gunter L.E."/>
            <person name="McDaniel S.F."/>
            <person name="Hoernstein S.N.W."/>
            <person name="Larsson A."/>
            <person name="Li F.W."/>
            <person name="Perroud P.F."/>
            <person name="Phillips J."/>
            <person name="Ranjan P."/>
            <person name="Rokshar D.S."/>
            <person name="Rothfels C.J."/>
            <person name="Schneider L."/>
            <person name="Shu S."/>
            <person name="Stevenson D.W."/>
            <person name="Thummler F."/>
            <person name="Tillich M."/>
            <person name="Villarreal Aguilar J.C."/>
            <person name="Widiez T."/>
            <person name="Wong G.K."/>
            <person name="Wymore A."/>
            <person name="Zhang Y."/>
            <person name="Zimmer A.D."/>
            <person name="Quatrano R.S."/>
            <person name="Mayer K.F.X."/>
            <person name="Goodstein D."/>
            <person name="Casacuberta J.M."/>
            <person name="Vandepoele K."/>
            <person name="Reski R."/>
            <person name="Cuming A.C."/>
            <person name="Tuskan G.A."/>
            <person name="Maumus F."/>
            <person name="Salse J."/>
            <person name="Schmutz J."/>
            <person name="Rensing S.A."/>
        </authorList>
    </citation>
    <scope>NUCLEOTIDE SEQUENCE [LARGE SCALE GENOMIC DNA]</scope>
    <source>
        <strain evidence="2 3">cv. Gransden 2004</strain>
    </source>
</reference>
<name>A0A2K1IM68_PHYPA</name>
<dbReference type="EMBL" id="ABEU02000022">
    <property type="protein sequence ID" value="PNR30363.1"/>
    <property type="molecule type" value="Genomic_DNA"/>
</dbReference>
<gene>
    <name evidence="1" type="ORF">PHYPA_026679</name>
</gene>
<keyword evidence="3" id="KW-1185">Reference proteome</keyword>
<dbReference type="EnsemblPlants" id="Pp3c22_3860V3.1">
    <property type="protein sequence ID" value="Pp3c22_3860V3.1"/>
    <property type="gene ID" value="Pp3c22_3860"/>
</dbReference>
<proteinExistence type="predicted"/>